<dbReference type="Pfam" id="PF08386">
    <property type="entry name" value="Abhydrolase_4"/>
    <property type="match status" value="1"/>
</dbReference>
<organism evidence="2 3">
    <name type="scientific">Dactylellina haptotyla (strain CBS 200.50)</name>
    <name type="common">Nematode-trapping fungus</name>
    <name type="synonym">Monacrosporium haptotylum</name>
    <dbReference type="NCBI Taxonomy" id="1284197"/>
    <lineage>
        <taxon>Eukaryota</taxon>
        <taxon>Fungi</taxon>
        <taxon>Dikarya</taxon>
        <taxon>Ascomycota</taxon>
        <taxon>Pezizomycotina</taxon>
        <taxon>Orbiliomycetes</taxon>
        <taxon>Orbiliales</taxon>
        <taxon>Orbiliaceae</taxon>
        <taxon>Dactylellina</taxon>
    </lineage>
</organism>
<dbReference type="OrthoDB" id="425534at2759"/>
<accession>S8A677</accession>
<name>S8A677_DACHA</name>
<evidence type="ECO:0000313" key="2">
    <source>
        <dbReference type="EMBL" id="EPS38520.1"/>
    </source>
</evidence>
<proteinExistence type="predicted"/>
<gene>
    <name evidence="2" type="ORF">H072_7754</name>
</gene>
<dbReference type="InterPro" id="IPR013595">
    <property type="entry name" value="Pept_S33_TAP-like_C"/>
</dbReference>
<reference evidence="2 3" key="1">
    <citation type="journal article" date="2013" name="PLoS Genet.">
        <title>Genomic mechanisms accounting for the adaptation to parasitism in nematode-trapping fungi.</title>
        <authorList>
            <person name="Meerupati T."/>
            <person name="Andersson K.M."/>
            <person name="Friman E."/>
            <person name="Kumar D."/>
            <person name="Tunlid A."/>
            <person name="Ahren D."/>
        </authorList>
    </citation>
    <scope>NUCLEOTIDE SEQUENCE [LARGE SCALE GENOMIC DNA]</scope>
    <source>
        <strain evidence="2 3">CBS 200.50</strain>
    </source>
</reference>
<reference evidence="3" key="2">
    <citation type="submission" date="2013-04" db="EMBL/GenBank/DDBJ databases">
        <title>Genomic mechanisms accounting for the adaptation to parasitism in nematode-trapping fungi.</title>
        <authorList>
            <person name="Ahren D.G."/>
        </authorList>
    </citation>
    <scope>NUCLEOTIDE SEQUENCE [LARGE SCALE GENOMIC DNA]</scope>
    <source>
        <strain evidence="3">CBS 200.50</strain>
    </source>
</reference>
<dbReference type="STRING" id="1284197.S8A677"/>
<dbReference type="HOGENOM" id="CLU_1277578_0_0_1"/>
<evidence type="ECO:0000259" key="1">
    <source>
        <dbReference type="Pfam" id="PF08386"/>
    </source>
</evidence>
<protein>
    <recommendedName>
        <fullName evidence="1">Peptidase S33 tripeptidyl aminopeptidase-like C-terminal domain-containing protein</fullName>
    </recommendedName>
</protein>
<dbReference type="EMBL" id="AQGS01000545">
    <property type="protein sequence ID" value="EPS38520.1"/>
    <property type="molecule type" value="Genomic_DNA"/>
</dbReference>
<feature type="domain" description="Peptidase S33 tripeptidyl aminopeptidase-like C-terminal" evidence="1">
    <location>
        <begin position="128"/>
        <end position="182"/>
    </location>
</feature>
<keyword evidence="3" id="KW-1185">Reference proteome</keyword>
<comment type="caution">
    <text evidence="2">The sequence shown here is derived from an EMBL/GenBank/DDBJ whole genome shotgun (WGS) entry which is preliminary data.</text>
</comment>
<dbReference type="Proteomes" id="UP000015100">
    <property type="component" value="Unassembled WGS sequence"/>
</dbReference>
<sequence>MPSITKALARGNAYHSWPLLSDFFVVAEPAIQSDNPAEWDYNLLNLALSNYQFANGVTYAPVIIIPESSTQVTCTDARDIRDQLITAAEELAYKNASRIGGYTRLSLKIRRTEWQIRPSCEWYGPVGGPTTTPIIFAGNSLDPITPFENAQKARTFFKGAMMFYVDEIGHTLFNTRNTCGLRMRSRTSRTGPFQATTVGAAQKYSHFFRFLRVVYI</sequence>
<evidence type="ECO:0000313" key="3">
    <source>
        <dbReference type="Proteomes" id="UP000015100"/>
    </source>
</evidence>
<dbReference type="AlphaFoldDB" id="S8A677"/>